<dbReference type="Gene3D" id="3.30.70.360">
    <property type="match status" value="1"/>
</dbReference>
<dbReference type="Pfam" id="PF01546">
    <property type="entry name" value="Peptidase_M20"/>
    <property type="match status" value="1"/>
</dbReference>
<dbReference type="KEGG" id="msd:MYSTI_00251"/>
<gene>
    <name evidence="4" type="ordered locus">MYSTI_00251</name>
</gene>
<keyword evidence="2" id="KW-0378">Hydrolase</keyword>
<dbReference type="InterPro" id="IPR050072">
    <property type="entry name" value="Peptidase_M20A"/>
</dbReference>
<dbReference type="PATRIC" id="fig|1278073.3.peg.266"/>
<dbReference type="GO" id="GO:0016787">
    <property type="term" value="F:hydrolase activity"/>
    <property type="evidence" value="ECO:0007669"/>
    <property type="project" value="UniProtKB-KW"/>
</dbReference>
<sequence length="462" mass="50015">MKHSTPGRSSRLGVVVFMYPLAGHLGSNRAPMTALALREDRFLDVLRRLIALTPRLQNNPSAGMVPQERLAAQVVLDTLAPHIASGFIHAESLASPGNESRPSLVLTVKGTGEGAVGFVGAHFDVVPADRQSEGWEHDPFTLWEGPDGLLYGRGVTDCLGHVAVATDLLAQLAETGTRPRRTLKVVLIANEESSDLPGLGLGYVAEQGRLKDLSGQPVYWLDSANFGPTLGTGGISQWELKVTGVGGHSGMPQNCVNALELAMATSLELARWFHAHYPPSEDEKRWGFLATSSLKATVVEAANTKETKIPADVTLRGDIRLTPFHDLAEVRRATEAFVRELDARLERGDVPAGFPRTRTADGKRGTLSFHFQGSGTEGIACRLDSPGLHALKDAMKAVRGVDAQPFSLTGSLPLVRDLQRQGCDVQITGFGEMKYYHAPNEQAHLGDFRQGFSILRELLERL</sequence>
<dbReference type="GO" id="GO:0046872">
    <property type="term" value="F:metal ion binding"/>
    <property type="evidence" value="ECO:0007669"/>
    <property type="project" value="UniProtKB-KW"/>
</dbReference>
<dbReference type="HOGENOM" id="CLU_051591_0_0_7"/>
<name>L7U164_MYXSD</name>
<evidence type="ECO:0000313" key="5">
    <source>
        <dbReference type="Proteomes" id="UP000011131"/>
    </source>
</evidence>
<dbReference type="SUPFAM" id="SSF55031">
    <property type="entry name" value="Bacterial exopeptidase dimerisation domain"/>
    <property type="match status" value="1"/>
</dbReference>
<dbReference type="SUPFAM" id="SSF53187">
    <property type="entry name" value="Zn-dependent exopeptidases"/>
    <property type="match status" value="1"/>
</dbReference>
<dbReference type="STRING" id="1278073.MYSTI_00251"/>
<dbReference type="eggNOG" id="COG0624">
    <property type="taxonomic scope" value="Bacteria"/>
</dbReference>
<keyword evidence="5" id="KW-1185">Reference proteome</keyword>
<dbReference type="Pfam" id="PF07687">
    <property type="entry name" value="M20_dimer"/>
    <property type="match status" value="1"/>
</dbReference>
<dbReference type="InterPro" id="IPR002933">
    <property type="entry name" value="Peptidase_M20"/>
</dbReference>
<proteinExistence type="predicted"/>
<feature type="domain" description="Peptidase M20 dimerisation" evidence="3">
    <location>
        <begin position="231"/>
        <end position="342"/>
    </location>
</feature>
<evidence type="ECO:0000259" key="3">
    <source>
        <dbReference type="Pfam" id="PF07687"/>
    </source>
</evidence>
<dbReference type="Gene3D" id="3.40.630.10">
    <property type="entry name" value="Zn peptidases"/>
    <property type="match status" value="1"/>
</dbReference>
<dbReference type="InterPro" id="IPR036264">
    <property type="entry name" value="Bact_exopeptidase_dim_dom"/>
</dbReference>
<dbReference type="InterPro" id="IPR011650">
    <property type="entry name" value="Peptidase_M20_dimer"/>
</dbReference>
<dbReference type="PANTHER" id="PTHR43808">
    <property type="entry name" value="ACETYLORNITHINE DEACETYLASE"/>
    <property type="match status" value="1"/>
</dbReference>
<reference evidence="4 5" key="1">
    <citation type="journal article" date="2013" name="Genome Announc.">
        <title>Complete genome sequence of Myxococcus stipitatus strain DSM 14675, a fruiting myxobacterium.</title>
        <authorList>
            <person name="Huntley S."/>
            <person name="Kneip S."/>
            <person name="Treuner-Lange A."/>
            <person name="Sogaard-Andersen L."/>
        </authorList>
    </citation>
    <scope>NUCLEOTIDE SEQUENCE [LARGE SCALE GENOMIC DNA]</scope>
    <source>
        <strain evidence="5">DSM 14675 / JCM 12634 / Mx s8</strain>
    </source>
</reference>
<evidence type="ECO:0000256" key="2">
    <source>
        <dbReference type="ARBA" id="ARBA00022801"/>
    </source>
</evidence>
<evidence type="ECO:0000313" key="4">
    <source>
        <dbReference type="EMBL" id="AGC41610.1"/>
    </source>
</evidence>
<dbReference type="RefSeq" id="WP_015345873.1">
    <property type="nucleotide sequence ID" value="NC_020126.1"/>
</dbReference>
<dbReference type="PANTHER" id="PTHR43808:SF3">
    <property type="entry name" value="ACETYLORNITHINE DEACETYLASE"/>
    <property type="match status" value="1"/>
</dbReference>
<dbReference type="EMBL" id="CP004025">
    <property type="protein sequence ID" value="AGC41610.1"/>
    <property type="molecule type" value="Genomic_DNA"/>
</dbReference>
<organism evidence="4 5">
    <name type="scientific">Myxococcus stipitatus (strain DSM 14675 / JCM 12634 / Mx s8)</name>
    <dbReference type="NCBI Taxonomy" id="1278073"/>
    <lineage>
        <taxon>Bacteria</taxon>
        <taxon>Pseudomonadati</taxon>
        <taxon>Myxococcota</taxon>
        <taxon>Myxococcia</taxon>
        <taxon>Myxococcales</taxon>
        <taxon>Cystobacterineae</taxon>
        <taxon>Myxococcaceae</taxon>
        <taxon>Myxococcus</taxon>
    </lineage>
</organism>
<accession>L7U164</accession>
<evidence type="ECO:0000256" key="1">
    <source>
        <dbReference type="ARBA" id="ARBA00022723"/>
    </source>
</evidence>
<protein>
    <submittedName>
        <fullName evidence="4">M20 family peptidase</fullName>
    </submittedName>
</protein>
<dbReference type="AlphaFoldDB" id="L7U164"/>
<keyword evidence="1" id="KW-0479">Metal-binding</keyword>
<dbReference type="Proteomes" id="UP000011131">
    <property type="component" value="Chromosome"/>
</dbReference>